<dbReference type="Proteomes" id="UP001596122">
    <property type="component" value="Unassembled WGS sequence"/>
</dbReference>
<reference evidence="4" key="1">
    <citation type="journal article" date="2019" name="Int. J. Syst. Evol. Microbiol.">
        <title>The Global Catalogue of Microorganisms (GCM) 10K type strain sequencing project: providing services to taxonomists for standard genome sequencing and annotation.</title>
        <authorList>
            <consortium name="The Broad Institute Genomics Platform"/>
            <consortium name="The Broad Institute Genome Sequencing Center for Infectious Disease"/>
            <person name="Wu L."/>
            <person name="Ma J."/>
        </authorList>
    </citation>
    <scope>NUCLEOTIDE SEQUENCE [LARGE SCALE GENOMIC DNA]</scope>
    <source>
        <strain evidence="4">CCUG 43114</strain>
    </source>
</reference>
<dbReference type="SUPFAM" id="SSF51735">
    <property type="entry name" value="NAD(P)-binding Rossmann-fold domains"/>
    <property type="match status" value="1"/>
</dbReference>
<dbReference type="Gene3D" id="3.40.50.720">
    <property type="entry name" value="NAD(P)-binding Rossmann-like Domain"/>
    <property type="match status" value="1"/>
</dbReference>
<protein>
    <submittedName>
        <fullName evidence="3">SDR family NAD(P)-dependent oxidoreductase</fullName>
    </submittedName>
</protein>
<keyword evidence="2" id="KW-0560">Oxidoreductase</keyword>
<gene>
    <name evidence="3" type="ORF">ACFPJ6_10005</name>
</gene>
<proteinExistence type="inferred from homology"/>
<dbReference type="InterPro" id="IPR002347">
    <property type="entry name" value="SDR_fam"/>
</dbReference>
<name>A0ABW0GN74_9MICO</name>
<sequence length="267" mass="27914">MARILVTGSTQGIGLETARQLLTGGHHVVVHARDDSRAAQARAALADASGPAGAPDVVVGDLASTAATRRLALDAAEAGPLDVVVHNAGLGAPEERVVTDDGLERTFQVNVVAPYLLTCLVPPPARLVYLSSGTMRRGRLDLDDLQHEARARSGRFDGMQVYADTKLADLVLALAVARRWPDVVSNAVDPGWIRTRMGGAAATGELVEGADTPVWLATSGDEGATRSGRFVHRRQAEDVPAAATDPALQDDLLAALEDLTGTGLPSR</sequence>
<comment type="caution">
    <text evidence="3">The sequence shown here is derived from an EMBL/GenBank/DDBJ whole genome shotgun (WGS) entry which is preliminary data.</text>
</comment>
<dbReference type="EMBL" id="JBHSLD010000009">
    <property type="protein sequence ID" value="MFC5381125.1"/>
    <property type="molecule type" value="Genomic_DNA"/>
</dbReference>
<dbReference type="Pfam" id="PF00106">
    <property type="entry name" value="adh_short"/>
    <property type="match status" value="1"/>
</dbReference>
<dbReference type="RefSeq" id="WP_340270509.1">
    <property type="nucleotide sequence ID" value="NZ_JBBEOG010000007.1"/>
</dbReference>
<dbReference type="PANTHER" id="PTHR24320">
    <property type="entry name" value="RETINOL DEHYDROGENASE"/>
    <property type="match status" value="1"/>
</dbReference>
<dbReference type="InterPro" id="IPR036291">
    <property type="entry name" value="NAD(P)-bd_dom_sf"/>
</dbReference>
<keyword evidence="4" id="KW-1185">Reference proteome</keyword>
<evidence type="ECO:0000313" key="3">
    <source>
        <dbReference type="EMBL" id="MFC5381125.1"/>
    </source>
</evidence>
<evidence type="ECO:0000256" key="2">
    <source>
        <dbReference type="ARBA" id="ARBA00023002"/>
    </source>
</evidence>
<dbReference type="PRINTS" id="PR00081">
    <property type="entry name" value="GDHRDH"/>
</dbReference>
<evidence type="ECO:0000256" key="1">
    <source>
        <dbReference type="ARBA" id="ARBA00006484"/>
    </source>
</evidence>
<evidence type="ECO:0000313" key="4">
    <source>
        <dbReference type="Proteomes" id="UP001596122"/>
    </source>
</evidence>
<dbReference type="PANTHER" id="PTHR24320:SF274">
    <property type="entry name" value="CHAIN DEHYDROGENASE, PUTATIVE (AFU_ORTHOLOGUE AFUA_4G00440)-RELATED"/>
    <property type="match status" value="1"/>
</dbReference>
<accession>A0ABW0GN74</accession>
<comment type="similarity">
    <text evidence="1">Belongs to the short-chain dehydrogenases/reductases (SDR) family.</text>
</comment>
<organism evidence="3 4">
    <name type="scientific">Aquipuribacter nitratireducens</name>
    <dbReference type="NCBI Taxonomy" id="650104"/>
    <lineage>
        <taxon>Bacteria</taxon>
        <taxon>Bacillati</taxon>
        <taxon>Actinomycetota</taxon>
        <taxon>Actinomycetes</taxon>
        <taxon>Micrococcales</taxon>
        <taxon>Intrasporangiaceae</taxon>
        <taxon>Aquipuribacter</taxon>
    </lineage>
</organism>